<dbReference type="EMBL" id="BRXR01000001">
    <property type="protein sequence ID" value="GLC29768.1"/>
    <property type="molecule type" value="Genomic_DNA"/>
</dbReference>
<protein>
    <submittedName>
        <fullName evidence="5">Citrate lyase subunit beta</fullName>
    </submittedName>
</protein>
<evidence type="ECO:0000256" key="3">
    <source>
        <dbReference type="ARBA" id="ARBA00022842"/>
    </source>
</evidence>
<keyword evidence="2" id="KW-0479">Metal-binding</keyword>
<dbReference type="Gene3D" id="3.20.20.60">
    <property type="entry name" value="Phosphoenolpyruvate-binding domains"/>
    <property type="match status" value="1"/>
</dbReference>
<dbReference type="RefSeq" id="WP_264849050.1">
    <property type="nucleotide sequence ID" value="NZ_BRXR01000001.1"/>
</dbReference>
<comment type="caution">
    <text evidence="5">The sequence shown here is derived from an EMBL/GenBank/DDBJ whole genome shotgun (WGS) entry which is preliminary data.</text>
</comment>
<accession>A0ABQ5N3I3</accession>
<evidence type="ECO:0000313" key="6">
    <source>
        <dbReference type="Proteomes" id="UP001208567"/>
    </source>
</evidence>
<dbReference type="GO" id="GO:0016829">
    <property type="term" value="F:lyase activity"/>
    <property type="evidence" value="ECO:0007669"/>
    <property type="project" value="UniProtKB-KW"/>
</dbReference>
<keyword evidence="6" id="KW-1185">Reference proteome</keyword>
<dbReference type="InterPro" id="IPR040442">
    <property type="entry name" value="Pyrv_kinase-like_dom_sf"/>
</dbReference>
<sequence>MKKLRRTMLFMPGNNPGMLQNAAILGADSIILDLEDAVSLTEKDSARVLVREAIKNVDYSNVEVVVRVNPLDTEFGKEDVNVISRVKPDTLMVPKADEEEIKIVDEMLNAIEKEEGFEAGSIKIIPLVETAYGLENVYNIIKASKRVVGILLGGEDLTADLGIKRTKEGQEIFYARNKVATACKALRVDAIDTPFTDTNDYEGLKADTARAKSLGMTGKSSINPRQIDTIHSVFAPTEPEIKHALRVLDAMEEAKKEGKGVFSLDGKMVDAPIINRAITTVELAKLLGLIR</sequence>
<dbReference type="InterPro" id="IPR015813">
    <property type="entry name" value="Pyrv/PenolPyrv_kinase-like_dom"/>
</dbReference>
<evidence type="ECO:0000256" key="1">
    <source>
        <dbReference type="ARBA" id="ARBA00001946"/>
    </source>
</evidence>
<dbReference type="SUPFAM" id="SSF51621">
    <property type="entry name" value="Phosphoenolpyruvate/pyruvate domain"/>
    <property type="match status" value="1"/>
</dbReference>
<proteinExistence type="predicted"/>
<feature type="domain" description="HpcH/HpaI aldolase/citrate lyase" evidence="4">
    <location>
        <begin position="6"/>
        <end position="224"/>
    </location>
</feature>
<dbReference type="Pfam" id="PF03328">
    <property type="entry name" value="HpcH_HpaI"/>
    <property type="match status" value="1"/>
</dbReference>
<dbReference type="PANTHER" id="PTHR32308">
    <property type="entry name" value="LYASE BETA SUBUNIT, PUTATIVE (AFU_ORTHOLOGUE AFUA_4G13030)-RELATED"/>
    <property type="match status" value="1"/>
</dbReference>
<keyword evidence="3" id="KW-0460">Magnesium</keyword>
<dbReference type="Proteomes" id="UP001208567">
    <property type="component" value="Unassembled WGS sequence"/>
</dbReference>
<reference evidence="5 6" key="1">
    <citation type="journal article" date="2024" name="Int. J. Syst. Evol. Microbiol.">
        <title>Clostridium omnivorum sp. nov., isolated from anoxic soil under the treatment of reductive soil disinfestation.</title>
        <authorList>
            <person name="Ueki A."/>
            <person name="Tonouchi A."/>
            <person name="Kaku N."/>
            <person name="Honma S."/>
            <person name="Ueki K."/>
        </authorList>
    </citation>
    <scope>NUCLEOTIDE SEQUENCE [LARGE SCALE GENOMIC DNA]</scope>
    <source>
        <strain evidence="5 6">E14</strain>
    </source>
</reference>
<evidence type="ECO:0000313" key="5">
    <source>
        <dbReference type="EMBL" id="GLC29768.1"/>
    </source>
</evidence>
<dbReference type="InterPro" id="IPR011206">
    <property type="entry name" value="Citrate_lyase_beta/mcl1/mcl2"/>
</dbReference>
<gene>
    <name evidence="5" type="primary">citE_1</name>
    <name evidence="5" type="ORF">bsdE14_11780</name>
</gene>
<organism evidence="5 6">
    <name type="scientific">Clostridium omnivorum</name>
    <dbReference type="NCBI Taxonomy" id="1604902"/>
    <lineage>
        <taxon>Bacteria</taxon>
        <taxon>Bacillati</taxon>
        <taxon>Bacillota</taxon>
        <taxon>Clostridia</taxon>
        <taxon>Eubacteriales</taxon>
        <taxon>Clostridiaceae</taxon>
        <taxon>Clostridium</taxon>
    </lineage>
</organism>
<dbReference type="PIRSF" id="PIRSF015582">
    <property type="entry name" value="Cit_lyase_B"/>
    <property type="match status" value="1"/>
</dbReference>
<evidence type="ECO:0000256" key="2">
    <source>
        <dbReference type="ARBA" id="ARBA00022723"/>
    </source>
</evidence>
<comment type="cofactor">
    <cofactor evidence="1">
        <name>Mg(2+)</name>
        <dbReference type="ChEBI" id="CHEBI:18420"/>
    </cofactor>
</comment>
<dbReference type="InterPro" id="IPR005000">
    <property type="entry name" value="Aldolase/citrate-lyase_domain"/>
</dbReference>
<keyword evidence="5" id="KW-0456">Lyase</keyword>
<dbReference type="PANTHER" id="PTHR32308:SF0">
    <property type="entry name" value="HPCH_HPAI ALDOLASE_CITRATE LYASE DOMAIN-CONTAINING PROTEIN"/>
    <property type="match status" value="1"/>
</dbReference>
<evidence type="ECO:0000259" key="4">
    <source>
        <dbReference type="Pfam" id="PF03328"/>
    </source>
</evidence>
<name>A0ABQ5N3I3_9CLOT</name>